<comment type="caution">
    <text evidence="1">The sequence shown here is derived from an EMBL/GenBank/DDBJ whole genome shotgun (WGS) entry which is preliminary data.</text>
</comment>
<protein>
    <submittedName>
        <fullName evidence="1">Uncharacterized protein</fullName>
    </submittedName>
</protein>
<organism evidence="1 2">
    <name type="scientific">Austropuccinia psidii MF-1</name>
    <dbReference type="NCBI Taxonomy" id="1389203"/>
    <lineage>
        <taxon>Eukaryota</taxon>
        <taxon>Fungi</taxon>
        <taxon>Dikarya</taxon>
        <taxon>Basidiomycota</taxon>
        <taxon>Pucciniomycotina</taxon>
        <taxon>Pucciniomycetes</taxon>
        <taxon>Pucciniales</taxon>
        <taxon>Sphaerophragmiaceae</taxon>
        <taxon>Austropuccinia</taxon>
    </lineage>
</organism>
<name>A0A9Q3FCP8_9BASI</name>
<dbReference type="Proteomes" id="UP000765509">
    <property type="component" value="Unassembled WGS sequence"/>
</dbReference>
<dbReference type="AlphaFoldDB" id="A0A9Q3FCP8"/>
<evidence type="ECO:0000313" key="1">
    <source>
        <dbReference type="EMBL" id="MBW0536819.1"/>
    </source>
</evidence>
<proteinExistence type="predicted"/>
<keyword evidence="2" id="KW-1185">Reference proteome</keyword>
<accession>A0A9Q3FCP8</accession>
<gene>
    <name evidence="1" type="ORF">O181_076534</name>
</gene>
<evidence type="ECO:0000313" key="2">
    <source>
        <dbReference type="Proteomes" id="UP000765509"/>
    </source>
</evidence>
<reference evidence="1" key="1">
    <citation type="submission" date="2021-03" db="EMBL/GenBank/DDBJ databases">
        <title>Draft genome sequence of rust myrtle Austropuccinia psidii MF-1, a brazilian biotype.</title>
        <authorList>
            <person name="Quecine M.C."/>
            <person name="Pachon D.M.R."/>
            <person name="Bonatelli M.L."/>
            <person name="Correr F.H."/>
            <person name="Franceschini L.M."/>
            <person name="Leite T.F."/>
            <person name="Margarido G.R.A."/>
            <person name="Almeida C.A."/>
            <person name="Ferrarezi J.A."/>
            <person name="Labate C.A."/>
        </authorList>
    </citation>
    <scope>NUCLEOTIDE SEQUENCE</scope>
    <source>
        <strain evidence="1">MF-1</strain>
    </source>
</reference>
<sequence>MLRRLLASDGPELSAEKTPSFLQLFPLVPVMGEKDHKVSYCFWTQAVWAKDGKSVPELGLTEPHLRRNAHLPTTVHTGPPISQTKYPTYPSIIANKTTTYPFLGQKHNPQTSSIFSKGSHGNKRLSPGAPTLIKYLENLFGPWTRDLSLLFFWGPFCTLPP</sequence>
<dbReference type="EMBL" id="AVOT02041470">
    <property type="protein sequence ID" value="MBW0536819.1"/>
    <property type="molecule type" value="Genomic_DNA"/>
</dbReference>